<keyword evidence="5" id="KW-1185">Reference proteome</keyword>
<protein>
    <submittedName>
        <fullName evidence="4">Tape measure protein</fullName>
    </submittedName>
</protein>
<feature type="compositionally biased region" description="Pro residues" evidence="2">
    <location>
        <begin position="546"/>
        <end position="556"/>
    </location>
</feature>
<feature type="compositionally biased region" description="Low complexity" evidence="2">
    <location>
        <begin position="557"/>
        <end position="567"/>
    </location>
</feature>
<organism evidence="4 5">
    <name type="scientific">Mycolicibacterium austroafricanum</name>
    <name type="common">Mycobacterium austroafricanum</name>
    <dbReference type="NCBI Taxonomy" id="39687"/>
    <lineage>
        <taxon>Bacteria</taxon>
        <taxon>Bacillati</taxon>
        <taxon>Actinomycetota</taxon>
        <taxon>Actinomycetes</taxon>
        <taxon>Mycobacteriales</taxon>
        <taxon>Mycobacteriaceae</taxon>
        <taxon>Mycolicibacterium</taxon>
    </lineage>
</organism>
<comment type="caution">
    <text evidence="4">The sequence shown here is derived from an EMBL/GenBank/DDBJ whole genome shotgun (WGS) entry which is preliminary data.</text>
</comment>
<dbReference type="NCBIfam" id="TIGR02675">
    <property type="entry name" value="tape_meas_nterm"/>
    <property type="match status" value="1"/>
</dbReference>
<feature type="domain" description="Tape measure protein N-terminal" evidence="3">
    <location>
        <begin position="148"/>
        <end position="317"/>
    </location>
</feature>
<gene>
    <name evidence="4" type="ORF">QYF68_21230</name>
</gene>
<feature type="compositionally biased region" description="Low complexity" evidence="2">
    <location>
        <begin position="1051"/>
        <end position="1069"/>
    </location>
</feature>
<feature type="compositionally biased region" description="Polar residues" evidence="2">
    <location>
        <begin position="38"/>
        <end position="52"/>
    </location>
</feature>
<feature type="region of interest" description="Disordered" evidence="2">
    <location>
        <begin position="489"/>
        <end position="567"/>
    </location>
</feature>
<accession>A0ABT8HHW9</accession>
<evidence type="ECO:0000313" key="4">
    <source>
        <dbReference type="EMBL" id="MDN4520324.1"/>
    </source>
</evidence>
<dbReference type="Proteomes" id="UP001172687">
    <property type="component" value="Unassembled WGS sequence"/>
</dbReference>
<reference evidence="4" key="1">
    <citation type="submission" date="2023-07" db="EMBL/GenBank/DDBJ databases">
        <title>Degradation of tert-butanol by M. austroafricanum TBA100.</title>
        <authorList>
            <person name="Helbich S."/>
            <person name="Vainshtein Y."/>
        </authorList>
    </citation>
    <scope>NUCLEOTIDE SEQUENCE</scope>
    <source>
        <strain evidence="4">TBA100</strain>
    </source>
</reference>
<evidence type="ECO:0000259" key="3">
    <source>
        <dbReference type="Pfam" id="PF20155"/>
    </source>
</evidence>
<evidence type="ECO:0000256" key="2">
    <source>
        <dbReference type="SAM" id="MobiDB-lite"/>
    </source>
</evidence>
<proteinExistence type="predicted"/>
<evidence type="ECO:0000256" key="1">
    <source>
        <dbReference type="SAM" id="Coils"/>
    </source>
</evidence>
<feature type="region of interest" description="Disordered" evidence="2">
    <location>
        <begin position="1050"/>
        <end position="1069"/>
    </location>
</feature>
<keyword evidence="1" id="KW-0175">Coiled coil</keyword>
<dbReference type="InterPro" id="IPR013491">
    <property type="entry name" value="Tape_meas_N"/>
</dbReference>
<sequence length="1105" mass="112968">MPIYVDVLTRLDERSAAVAARQIEREFSNAGQRAGDAFQSNMQSGVRTGTSATDRLGRDIASQFVSHGTRAGRGFGSSFGGELTRSIPGVGGFTSMLSGYQGVAGKAGAVAGRALGLAFTTAAAGLIGAAGLTLFKGFERYQAIDAATNRLQNLNRTMQATGRAGFDVQQVMDTVNKSILDTPFAMDQAFSIATRALASNTGDLQRFMTVVSDAAGFAGAGIDEIGEAFLKVANKGKVSMEEIGNELRNIPILPWLQEQLGVTGAELAKMISDGKVGLEDLMKAVEKNAAGFAKASGDTVAGAMSNMQTAVARLGANFLGAIFGKPTEDANDLVQVLKTVRDRLDDVNAWVTANQDDIKRTFEQGVQAAKDLASAGQTILGVLDKIGIGVDDVVTAFVAWKSIQGVSALSTQLGGISTTLATTLPSSAEKGAAGISAALSRIAVPLWLTTLIEDKYPNFPIQDQPTGEDRLFPGWVPLLPFWEDRFRDWTGGDQAAPGLPIGPSGPPQPTTIEDMFGLRPPTVNIPGGLGGPPGASTERRGGSRPGPAPAGAPILPPSGAEGSSGPGLPAAPVVPYAEIPPLAPGLQQTAALFSAQTSVADAATRLAEKEARVLQLRADNNATADDILNAENDAAKARRDKQEADIRFAEAQQNAFEQQNKRLRQATSDLGDFGAALDADFGISDGLAGIAENLTRFLGNIIAAPALMQLQAIAGANPNEGSGLMGVLAANGVLGPQFTPSAIAGYGASGMGPEALRPSYGGYFSDAALLASVPAGRYTQSERGDLTQGLADCSSAIEDLVNLMDGRPTTGASMSTQNAAEWLTARGFLPGSMPGAFNVGFNSGHMQATLPGGTPFNWGSASAAANRGIGGTGAFDPAFTSHFYRPVGNTAAAPSIPLYSAANTNPALSPASTGPLPPLPPSIIGGAAGGPLRTGFPQGITPLGDQPYPAQGGEGIGVSGMAMDALMAGTGVADMMMPGAGALAKIGIQLANRGIKYAGQNVGILASGFLDTITPAGENAKASIGNSWFGKILGGIASAKPAIPNIAGNKGQQALPPGAGGQAPAQGGNTINQTLNLTNNNATEDMAGNQMVREAAAMWSPAGKQ</sequence>
<feature type="coiled-coil region" evidence="1">
    <location>
        <begin position="599"/>
        <end position="669"/>
    </location>
</feature>
<dbReference type="Pfam" id="PF20155">
    <property type="entry name" value="TMP_3"/>
    <property type="match status" value="1"/>
</dbReference>
<name>A0ABT8HHW9_MYCAO</name>
<dbReference type="EMBL" id="JAUHTC010000072">
    <property type="protein sequence ID" value="MDN4520324.1"/>
    <property type="molecule type" value="Genomic_DNA"/>
</dbReference>
<feature type="region of interest" description="Disordered" evidence="2">
    <location>
        <begin position="32"/>
        <end position="52"/>
    </location>
</feature>
<evidence type="ECO:0000313" key="5">
    <source>
        <dbReference type="Proteomes" id="UP001172687"/>
    </source>
</evidence>
<dbReference type="RefSeq" id="WP_301161633.1">
    <property type="nucleotide sequence ID" value="NZ_JAUHTC010000072.1"/>
</dbReference>